<comment type="caution">
    <text evidence="10">The sequence shown here is derived from an EMBL/GenBank/DDBJ whole genome shotgun (WGS) entry which is preliminary data.</text>
</comment>
<dbReference type="Gene3D" id="3.90.110.10">
    <property type="entry name" value="Lactate dehydrogenase/glycoside hydrolase, family 4, C-terminal"/>
    <property type="match status" value="1"/>
</dbReference>
<evidence type="ECO:0000313" key="11">
    <source>
        <dbReference type="Proteomes" id="UP000567293"/>
    </source>
</evidence>
<evidence type="ECO:0000256" key="4">
    <source>
        <dbReference type="HAMAP-Rule" id="MF_00487"/>
    </source>
</evidence>
<dbReference type="InterPro" id="IPR036291">
    <property type="entry name" value="NAD(P)-bd_dom_sf"/>
</dbReference>
<dbReference type="EC" id="1.1.1.37" evidence="4"/>
<dbReference type="FunFam" id="3.40.50.720:FF:000018">
    <property type="entry name" value="Malate dehydrogenase"/>
    <property type="match status" value="1"/>
</dbReference>
<feature type="binding site" evidence="4 6">
    <location>
        <position position="151"/>
    </location>
    <ligand>
        <name>substrate</name>
    </ligand>
</feature>
<dbReference type="SUPFAM" id="SSF51735">
    <property type="entry name" value="NAD(P)-binding Rossmann-fold domains"/>
    <property type="match status" value="1"/>
</dbReference>
<dbReference type="InterPro" id="IPR022383">
    <property type="entry name" value="Lactate/malate_DH_C"/>
</dbReference>
<feature type="binding site" evidence="4 7">
    <location>
        <position position="95"/>
    </location>
    <ligand>
        <name>NAD(+)</name>
        <dbReference type="ChEBI" id="CHEBI:57540"/>
    </ligand>
</feature>
<dbReference type="PIRSF" id="PIRSF000102">
    <property type="entry name" value="Lac_mal_DH"/>
    <property type="match status" value="1"/>
</dbReference>
<feature type="binding site" evidence="4 7">
    <location>
        <begin position="118"/>
        <end position="120"/>
    </location>
    <ligand>
        <name>NAD(+)</name>
        <dbReference type="ChEBI" id="CHEBI:57540"/>
    </ligand>
</feature>
<evidence type="ECO:0000256" key="1">
    <source>
        <dbReference type="ARBA" id="ARBA00022532"/>
    </source>
</evidence>
<feature type="binding site" evidence="4 7">
    <location>
        <begin position="9"/>
        <end position="14"/>
    </location>
    <ligand>
        <name>NAD(+)</name>
        <dbReference type="ChEBI" id="CHEBI:57540"/>
    </ligand>
</feature>
<dbReference type="Gene3D" id="3.40.50.720">
    <property type="entry name" value="NAD(P)-binding Rossmann-like Domain"/>
    <property type="match status" value="1"/>
</dbReference>
<evidence type="ECO:0000256" key="6">
    <source>
        <dbReference type="PIRSR" id="PIRSR000102-2"/>
    </source>
</evidence>
<dbReference type="SUPFAM" id="SSF56327">
    <property type="entry name" value="LDH C-terminal domain-like"/>
    <property type="match status" value="1"/>
</dbReference>
<accession>A0A7V8SZ13</accession>
<keyword evidence="3 4" id="KW-0520">NAD</keyword>
<evidence type="ECO:0000259" key="8">
    <source>
        <dbReference type="Pfam" id="PF00056"/>
    </source>
</evidence>
<keyword evidence="1 4" id="KW-0816">Tricarboxylic acid cycle</keyword>
<feature type="binding site" evidence="4 6">
    <location>
        <position position="82"/>
    </location>
    <ligand>
        <name>substrate</name>
    </ligand>
</feature>
<reference evidence="10" key="1">
    <citation type="submission" date="2020-06" db="EMBL/GenBank/DDBJ databases">
        <title>Legume-microbial interactions unlock mineral nutrients during tropical forest succession.</title>
        <authorList>
            <person name="Epihov D.Z."/>
        </authorList>
    </citation>
    <scope>NUCLEOTIDE SEQUENCE [LARGE SCALE GENOMIC DNA]</scope>
    <source>
        <strain evidence="10">Pan2503</strain>
    </source>
</reference>
<dbReference type="InterPro" id="IPR001236">
    <property type="entry name" value="Lactate/malate_DH_N"/>
</dbReference>
<feature type="binding site" evidence="4 7">
    <location>
        <position position="33"/>
    </location>
    <ligand>
        <name>NAD(+)</name>
        <dbReference type="ChEBI" id="CHEBI:57540"/>
    </ligand>
</feature>
<evidence type="ECO:0000256" key="5">
    <source>
        <dbReference type="PIRSR" id="PIRSR000102-1"/>
    </source>
</evidence>
<comment type="similarity">
    <text evidence="4">Belongs to the LDH/MDH superfamily. MDH type 3 family.</text>
</comment>
<proteinExistence type="inferred from homology"/>
<dbReference type="InterPro" id="IPR015955">
    <property type="entry name" value="Lactate_DH/Glyco_Ohase_4_C"/>
</dbReference>
<dbReference type="GO" id="GO:0030060">
    <property type="term" value="F:L-malate dehydrogenase (NAD+) activity"/>
    <property type="evidence" value="ECO:0007669"/>
    <property type="project" value="UniProtKB-UniRule"/>
</dbReference>
<comment type="function">
    <text evidence="4">Catalyzes the reversible oxidation of malate to oxaloacetate.</text>
</comment>
<dbReference type="NCBIfam" id="NF004863">
    <property type="entry name" value="PRK06223.1"/>
    <property type="match status" value="1"/>
</dbReference>
<gene>
    <name evidence="4 10" type="primary">mdh</name>
    <name evidence="10" type="ORF">HRJ53_19915</name>
</gene>
<dbReference type="Pfam" id="PF00056">
    <property type="entry name" value="Ldh_1_N"/>
    <property type="match status" value="1"/>
</dbReference>
<dbReference type="PRINTS" id="PR00086">
    <property type="entry name" value="LLDHDRGNASE"/>
</dbReference>
<dbReference type="AlphaFoldDB" id="A0A7V8SZ13"/>
<dbReference type="GO" id="GO:0006089">
    <property type="term" value="P:lactate metabolic process"/>
    <property type="evidence" value="ECO:0007669"/>
    <property type="project" value="TreeGrafter"/>
</dbReference>
<dbReference type="NCBIfam" id="TIGR01763">
    <property type="entry name" value="MalateDH_bact"/>
    <property type="match status" value="1"/>
</dbReference>
<dbReference type="FunFam" id="3.90.110.10:FF:000004">
    <property type="entry name" value="Malate dehydrogenase"/>
    <property type="match status" value="1"/>
</dbReference>
<evidence type="ECO:0000313" key="10">
    <source>
        <dbReference type="EMBL" id="MBA0087257.1"/>
    </source>
</evidence>
<keyword evidence="11" id="KW-1185">Reference proteome</keyword>
<feature type="domain" description="Lactate/malate dehydrogenase C-terminal" evidence="9">
    <location>
        <begin position="147"/>
        <end position="300"/>
    </location>
</feature>
<evidence type="ECO:0000256" key="7">
    <source>
        <dbReference type="PIRSR" id="PIRSR000102-3"/>
    </source>
</evidence>
<dbReference type="InterPro" id="IPR011275">
    <property type="entry name" value="Malate_DH_type3"/>
</dbReference>
<dbReference type="HAMAP" id="MF_00487">
    <property type="entry name" value="Malate_dehydrog_3"/>
    <property type="match status" value="1"/>
</dbReference>
<name>A0A7V8SZ13_9BACT</name>
<evidence type="ECO:0000256" key="2">
    <source>
        <dbReference type="ARBA" id="ARBA00023002"/>
    </source>
</evidence>
<feature type="binding site" evidence="4 6">
    <location>
        <position position="120"/>
    </location>
    <ligand>
        <name>substrate</name>
    </ligand>
</feature>
<dbReference type="GO" id="GO:0004459">
    <property type="term" value="F:L-lactate dehydrogenase (NAD+) activity"/>
    <property type="evidence" value="ECO:0007669"/>
    <property type="project" value="TreeGrafter"/>
</dbReference>
<dbReference type="Pfam" id="PF02866">
    <property type="entry name" value="Ldh_1_C"/>
    <property type="match status" value="1"/>
</dbReference>
<comment type="catalytic activity">
    <reaction evidence="4">
        <text>(S)-malate + NAD(+) = oxaloacetate + NADH + H(+)</text>
        <dbReference type="Rhea" id="RHEA:21432"/>
        <dbReference type="ChEBI" id="CHEBI:15378"/>
        <dbReference type="ChEBI" id="CHEBI:15589"/>
        <dbReference type="ChEBI" id="CHEBI:16452"/>
        <dbReference type="ChEBI" id="CHEBI:57540"/>
        <dbReference type="ChEBI" id="CHEBI:57945"/>
        <dbReference type="EC" id="1.1.1.37"/>
    </reaction>
</comment>
<feature type="active site" description="Proton acceptor" evidence="4 5">
    <location>
        <position position="175"/>
    </location>
</feature>
<dbReference type="Proteomes" id="UP000567293">
    <property type="component" value="Unassembled WGS sequence"/>
</dbReference>
<evidence type="ECO:0000256" key="3">
    <source>
        <dbReference type="ARBA" id="ARBA00023027"/>
    </source>
</evidence>
<dbReference type="GO" id="GO:0006099">
    <property type="term" value="P:tricarboxylic acid cycle"/>
    <property type="evidence" value="ECO:0007669"/>
    <property type="project" value="UniProtKB-UniRule"/>
</dbReference>
<feature type="domain" description="Lactate/malate dehydrogenase N-terminal" evidence="8">
    <location>
        <begin position="4"/>
        <end position="142"/>
    </location>
</feature>
<dbReference type="InterPro" id="IPR001557">
    <property type="entry name" value="L-lactate/malate_DH"/>
</dbReference>
<keyword evidence="2 4" id="KW-0560">Oxidoreductase</keyword>
<dbReference type="PANTHER" id="PTHR43128:SF16">
    <property type="entry name" value="L-LACTATE DEHYDROGENASE"/>
    <property type="match status" value="1"/>
</dbReference>
<dbReference type="CDD" id="cd01339">
    <property type="entry name" value="LDH-like_MDH"/>
    <property type="match status" value="1"/>
</dbReference>
<dbReference type="PANTHER" id="PTHR43128">
    <property type="entry name" value="L-2-HYDROXYCARBOXYLATE DEHYDROGENASE (NAD(P)(+))"/>
    <property type="match status" value="1"/>
</dbReference>
<sequence length="310" mass="33064">MRKKVTVVGAGNVGANCALRLVEKELADVVLVDVIEGVPQGKGLDLYQSGPVQGYDCTITGSNDYEPTANSDLAILTAGFPRKPGMSRDDLLVANYEVVRTATTQIVKYSPNCILIVVTNPLDAMAQAAYWVSKFSKNRVIGMAGVLDSARFRTFIAAELKVSVENVVGVVMGGHGDTMVPLVRLSNVSGIPLAELMSQATIDAIVDRTRNGGAEIVKYLKTGSAYYAPSAAAVEMAESVLKDKKKVMPCAAYLEGEYGIKGLFVGVPCKLGARGIEQIYQVKLTAEEQAMLNKSAAAVQELVDVLNKKQ</sequence>
<dbReference type="EMBL" id="JACDQQ010001911">
    <property type="protein sequence ID" value="MBA0087257.1"/>
    <property type="molecule type" value="Genomic_DNA"/>
</dbReference>
<organism evidence="10 11">
    <name type="scientific">Candidatus Acidiferrum panamense</name>
    <dbReference type="NCBI Taxonomy" id="2741543"/>
    <lineage>
        <taxon>Bacteria</taxon>
        <taxon>Pseudomonadati</taxon>
        <taxon>Acidobacteriota</taxon>
        <taxon>Terriglobia</taxon>
        <taxon>Candidatus Acidiferrales</taxon>
        <taxon>Candidatus Acidiferrum</taxon>
    </lineage>
</organism>
<evidence type="ECO:0000259" key="9">
    <source>
        <dbReference type="Pfam" id="PF02866"/>
    </source>
</evidence>
<feature type="binding site" evidence="4 6">
    <location>
        <position position="88"/>
    </location>
    <ligand>
        <name>substrate</name>
    </ligand>
</feature>
<protein>
    <recommendedName>
        <fullName evidence="4">Malate dehydrogenase</fullName>
        <ecNumber evidence="4">1.1.1.37</ecNumber>
    </recommendedName>
</protein>